<dbReference type="Pfam" id="PF04353">
    <property type="entry name" value="Rsd_AlgQ"/>
    <property type="match status" value="1"/>
</dbReference>
<comment type="similarity">
    <text evidence="3">Belongs to the Rsd/AlgQ family.</text>
</comment>
<dbReference type="AlphaFoldDB" id="A0A831RHF9"/>
<sequence>MASQIESGQERRVRTREMVDKWLQERQEMLVLYCQLAGLEPYTPDKPNKQLLADFCQVLVDYVAFGHFEVYERISRGEERRQQVKRVAEEVYPKIAATTDTVVAFNDKYDASGDNGMLDRLDDDLSQLGAELAVRIEAEDRVVQALLR</sequence>
<dbReference type="PIRSF" id="PIRSF016548">
    <property type="entry name" value="Rsd_AlgQ"/>
    <property type="match status" value="1"/>
</dbReference>
<evidence type="ECO:0000256" key="3">
    <source>
        <dbReference type="RuleBase" id="RU004409"/>
    </source>
</evidence>
<evidence type="ECO:0000256" key="2">
    <source>
        <dbReference type="ARBA" id="ARBA00023163"/>
    </source>
</evidence>
<keyword evidence="1 3" id="KW-0805">Transcription regulation</keyword>
<dbReference type="EMBL" id="DRKP01000033">
    <property type="protein sequence ID" value="HEB95322.1"/>
    <property type="molecule type" value="Genomic_DNA"/>
</dbReference>
<accession>A0A831RHF9</accession>
<keyword evidence="2 3" id="KW-0804">Transcription</keyword>
<gene>
    <name evidence="4" type="ORF">ENI96_02685</name>
</gene>
<dbReference type="GO" id="GO:0006355">
    <property type="term" value="P:regulation of DNA-templated transcription"/>
    <property type="evidence" value="ECO:0007669"/>
    <property type="project" value="InterPro"/>
</dbReference>
<evidence type="ECO:0000256" key="1">
    <source>
        <dbReference type="ARBA" id="ARBA00023015"/>
    </source>
</evidence>
<dbReference type="Gene3D" id="1.20.120.1370">
    <property type="entry name" value="Regulator of RNA polymerase sigma(70) subunit, domain 4"/>
    <property type="match status" value="1"/>
</dbReference>
<proteinExistence type="inferred from homology"/>
<dbReference type="Proteomes" id="UP000886251">
    <property type="component" value="Unassembled WGS sequence"/>
</dbReference>
<name>A0A831RHF9_9GAMM</name>
<evidence type="ECO:0000313" key="4">
    <source>
        <dbReference type="EMBL" id="HEB95322.1"/>
    </source>
</evidence>
<reference evidence="4" key="1">
    <citation type="journal article" date="2020" name="mSystems">
        <title>Genome- and Community-Level Interaction Insights into Carbon Utilization and Element Cycling Functions of Hydrothermarchaeota in Hydrothermal Sediment.</title>
        <authorList>
            <person name="Zhou Z."/>
            <person name="Liu Y."/>
            <person name="Xu W."/>
            <person name="Pan J."/>
            <person name="Luo Z.H."/>
            <person name="Li M."/>
        </authorList>
    </citation>
    <scope>NUCLEOTIDE SEQUENCE [LARGE SCALE GENOMIC DNA]</scope>
    <source>
        <strain evidence="4">HyVt-443</strain>
    </source>
</reference>
<dbReference type="InterPro" id="IPR007448">
    <property type="entry name" value="Sigma70_reg_Rsd_AlgQ"/>
</dbReference>
<protein>
    <submittedName>
        <fullName evidence="4">Sigma D regulator</fullName>
    </submittedName>
</protein>
<dbReference type="InterPro" id="IPR038309">
    <property type="entry name" value="Rsd/AlgQ_sf"/>
</dbReference>
<dbReference type="NCBIfam" id="NF008723">
    <property type="entry name" value="PRK11718.1"/>
    <property type="match status" value="1"/>
</dbReference>
<organism evidence="4">
    <name type="scientific">Sedimenticola thiotaurini</name>
    <dbReference type="NCBI Taxonomy" id="1543721"/>
    <lineage>
        <taxon>Bacteria</taxon>
        <taxon>Pseudomonadati</taxon>
        <taxon>Pseudomonadota</taxon>
        <taxon>Gammaproteobacteria</taxon>
        <taxon>Chromatiales</taxon>
        <taxon>Sedimenticolaceae</taxon>
        <taxon>Sedimenticola</taxon>
    </lineage>
</organism>
<comment type="caution">
    <text evidence="4">The sequence shown here is derived from an EMBL/GenBank/DDBJ whole genome shotgun (WGS) entry which is preliminary data.</text>
</comment>